<feature type="transmembrane region" description="Helical" evidence="8">
    <location>
        <begin position="183"/>
        <end position="205"/>
    </location>
</feature>
<accession>A0A2K4MNZ1</accession>
<protein>
    <submittedName>
        <fullName evidence="10">Iron ABC transporter permease</fullName>
    </submittedName>
</protein>
<name>A0A2K4MNZ1_9NEIS</name>
<keyword evidence="4" id="KW-0997">Cell inner membrane</keyword>
<evidence type="ECO:0000256" key="3">
    <source>
        <dbReference type="ARBA" id="ARBA00022475"/>
    </source>
</evidence>
<dbReference type="PROSITE" id="PS50928">
    <property type="entry name" value="ABC_TM1"/>
    <property type="match status" value="1"/>
</dbReference>
<keyword evidence="7 8" id="KW-0472">Membrane</keyword>
<sequence length="219" mass="23181">MSIAASSLAAGGGRRPLGLTACAALVALLVLLPLGFTLWQAASVGGGDAAELLFRPIVGRLAGNTALIVLASTCSCAIAGTASAWLVERTQLPGHKLWALLCVAPLAIPPFITSFAWVSLSPDLQGFWGAWLVLTTAYTPLVYLPVSAVLRNMDPALEETARSLGLSPWACFRRVTLPQLKPALLGGMLLVALSTLSEFGAFMLLHFHTFTTEIYAEYR</sequence>
<evidence type="ECO:0000256" key="6">
    <source>
        <dbReference type="ARBA" id="ARBA00022989"/>
    </source>
</evidence>
<keyword evidence="3" id="KW-1003">Cell membrane</keyword>
<proteinExistence type="inferred from homology"/>
<dbReference type="SUPFAM" id="SSF161098">
    <property type="entry name" value="MetI-like"/>
    <property type="match status" value="1"/>
</dbReference>
<dbReference type="Gene3D" id="1.10.3720.10">
    <property type="entry name" value="MetI-like"/>
    <property type="match status" value="1"/>
</dbReference>
<keyword evidence="2 8" id="KW-0813">Transport</keyword>
<keyword evidence="6 8" id="KW-1133">Transmembrane helix</keyword>
<dbReference type="Proteomes" id="UP000236416">
    <property type="component" value="Unassembled WGS sequence"/>
</dbReference>
<feature type="transmembrane region" description="Helical" evidence="8">
    <location>
        <begin position="126"/>
        <end position="146"/>
    </location>
</feature>
<organism evidence="10 11">
    <name type="scientific">Chromobacterium sinusclupearum</name>
    <dbReference type="NCBI Taxonomy" id="2077146"/>
    <lineage>
        <taxon>Bacteria</taxon>
        <taxon>Pseudomonadati</taxon>
        <taxon>Pseudomonadota</taxon>
        <taxon>Betaproteobacteria</taxon>
        <taxon>Neisseriales</taxon>
        <taxon>Chromobacteriaceae</taxon>
        <taxon>Chromobacterium</taxon>
    </lineage>
</organism>
<evidence type="ECO:0000256" key="7">
    <source>
        <dbReference type="ARBA" id="ARBA00023136"/>
    </source>
</evidence>
<gene>
    <name evidence="10" type="ORF">C2134_10210</name>
</gene>
<dbReference type="PANTHER" id="PTHR43357:SF3">
    <property type="entry name" value="FE(3+)-TRANSPORT SYSTEM PERMEASE PROTEIN FBPB 2"/>
    <property type="match status" value="1"/>
</dbReference>
<evidence type="ECO:0000259" key="9">
    <source>
        <dbReference type="PROSITE" id="PS50928"/>
    </source>
</evidence>
<feature type="transmembrane region" description="Helical" evidence="8">
    <location>
        <begin position="65"/>
        <end position="86"/>
    </location>
</feature>
<dbReference type="CDD" id="cd06261">
    <property type="entry name" value="TM_PBP2"/>
    <property type="match status" value="1"/>
</dbReference>
<evidence type="ECO:0000313" key="11">
    <source>
        <dbReference type="Proteomes" id="UP000236416"/>
    </source>
</evidence>
<feature type="domain" description="ABC transmembrane type-1" evidence="9">
    <location>
        <begin position="62"/>
        <end position="219"/>
    </location>
</feature>
<dbReference type="AlphaFoldDB" id="A0A2K4MNZ1"/>
<dbReference type="Pfam" id="PF00528">
    <property type="entry name" value="BPD_transp_1"/>
    <property type="match status" value="1"/>
</dbReference>
<evidence type="ECO:0000313" key="10">
    <source>
        <dbReference type="EMBL" id="POA98719.1"/>
    </source>
</evidence>
<evidence type="ECO:0000256" key="1">
    <source>
        <dbReference type="ARBA" id="ARBA00004429"/>
    </source>
</evidence>
<comment type="similarity">
    <text evidence="8">Belongs to the binding-protein-dependent transport system permease family.</text>
</comment>
<dbReference type="EMBL" id="PPTF01000041">
    <property type="protein sequence ID" value="POA98719.1"/>
    <property type="molecule type" value="Genomic_DNA"/>
</dbReference>
<dbReference type="InterPro" id="IPR000515">
    <property type="entry name" value="MetI-like"/>
</dbReference>
<comment type="caution">
    <text evidence="10">The sequence shown here is derived from an EMBL/GenBank/DDBJ whole genome shotgun (WGS) entry which is preliminary data.</text>
</comment>
<reference evidence="10 11" key="1">
    <citation type="submission" date="2018-01" db="EMBL/GenBank/DDBJ databases">
        <title>Genomic Sequence of Chromobacterium MWU13-2610 from wild cranberry bogs within the Cape Cod National Seashore.</title>
        <authorList>
            <person name="O'Hara-Hanley K."/>
            <person name="Soby S."/>
            <person name="Harrison A."/>
        </authorList>
    </citation>
    <scope>NUCLEOTIDE SEQUENCE [LARGE SCALE GENOMIC DNA]</scope>
    <source>
        <strain evidence="10 11">MWU13-2610</strain>
    </source>
</reference>
<dbReference type="RefSeq" id="WP_146042130.1">
    <property type="nucleotide sequence ID" value="NZ_PPTF01000041.1"/>
</dbReference>
<dbReference type="InterPro" id="IPR035906">
    <property type="entry name" value="MetI-like_sf"/>
</dbReference>
<evidence type="ECO:0000256" key="2">
    <source>
        <dbReference type="ARBA" id="ARBA00022448"/>
    </source>
</evidence>
<evidence type="ECO:0000256" key="4">
    <source>
        <dbReference type="ARBA" id="ARBA00022519"/>
    </source>
</evidence>
<evidence type="ECO:0000256" key="5">
    <source>
        <dbReference type="ARBA" id="ARBA00022692"/>
    </source>
</evidence>
<keyword evidence="11" id="KW-1185">Reference proteome</keyword>
<evidence type="ECO:0000256" key="8">
    <source>
        <dbReference type="RuleBase" id="RU363032"/>
    </source>
</evidence>
<dbReference type="PANTHER" id="PTHR43357">
    <property type="entry name" value="INNER MEMBRANE ABC TRANSPORTER PERMEASE PROTEIN YDCV"/>
    <property type="match status" value="1"/>
</dbReference>
<feature type="non-terminal residue" evidence="10">
    <location>
        <position position="219"/>
    </location>
</feature>
<feature type="transmembrane region" description="Helical" evidence="8">
    <location>
        <begin position="98"/>
        <end position="120"/>
    </location>
</feature>
<keyword evidence="5 8" id="KW-0812">Transmembrane</keyword>
<dbReference type="GO" id="GO:0005886">
    <property type="term" value="C:plasma membrane"/>
    <property type="evidence" value="ECO:0007669"/>
    <property type="project" value="UniProtKB-SubCell"/>
</dbReference>
<comment type="subcellular location">
    <subcellularLocation>
        <location evidence="1">Cell inner membrane</location>
        <topology evidence="1">Multi-pass membrane protein</topology>
    </subcellularLocation>
    <subcellularLocation>
        <location evidence="8">Cell membrane</location>
        <topology evidence="8">Multi-pass membrane protein</topology>
    </subcellularLocation>
</comment>
<dbReference type="GO" id="GO:0055085">
    <property type="term" value="P:transmembrane transport"/>
    <property type="evidence" value="ECO:0007669"/>
    <property type="project" value="InterPro"/>
</dbReference>